<keyword evidence="4" id="KW-0670">Pyruvate</keyword>
<evidence type="ECO:0000256" key="1">
    <source>
        <dbReference type="ARBA" id="ARBA00023002"/>
    </source>
</evidence>
<dbReference type="GO" id="GO:0051287">
    <property type="term" value="F:NAD binding"/>
    <property type="evidence" value="ECO:0007669"/>
    <property type="project" value="InterPro"/>
</dbReference>
<evidence type="ECO:0000313" key="5">
    <source>
        <dbReference type="Proteomes" id="UP000503096"/>
    </source>
</evidence>
<dbReference type="SUPFAM" id="SSF52283">
    <property type="entry name" value="Formate/glycerate dehydrogenase catalytic domain-like"/>
    <property type="match status" value="1"/>
</dbReference>
<accession>A0A6M4H2F0</accession>
<dbReference type="Proteomes" id="UP000503096">
    <property type="component" value="Chromosome"/>
</dbReference>
<dbReference type="RefSeq" id="WP_212758181.1">
    <property type="nucleotide sequence ID" value="NZ_CP053073.1"/>
</dbReference>
<protein>
    <submittedName>
        <fullName evidence="4">Glyoxylate/hydroxypyruvate reductase A</fullName>
        <ecNumber evidence="4">1.1.1.81</ecNumber>
    </submittedName>
</protein>
<gene>
    <name evidence="4" type="primary">ghrA</name>
    <name evidence="4" type="ORF">DSM104440_00511</name>
</gene>
<sequence>MSAPVQILMSKRAAGHFGAGVATAMGERPYRIVLLEDVPADGSPCAIDVALLSRDVTGRSGKFKITEALAHFLDVLARSPNLAWVQTHSAGTDRPTWKPIKARGIRLTTSSGMATTVALSAVGGIIALARRFPDLADAQRRHAWEPLLEERAPRDLAGQTAVIAGLGPIGTEVARLLKAVGLRVVGIRRAAQPHLHCDETAAYGDLAKYLPKTDWLVLACPLTELTRGLVDAAAIASLPKGACIVNVARGEVISEQAMIEALRDGHLGGAWLDVFEYEPLDPASPLWDLPRVMISPHSSGAADGNYARAGAVFLDNLARWREGRPLANEASRLEAS</sequence>
<dbReference type="PANTHER" id="PTHR43333:SF1">
    <property type="entry name" value="D-ISOMER SPECIFIC 2-HYDROXYACID DEHYDROGENASE NAD-BINDING DOMAIN-CONTAINING PROTEIN"/>
    <property type="match status" value="1"/>
</dbReference>
<dbReference type="Gene3D" id="3.40.50.720">
    <property type="entry name" value="NAD(P)-binding Rossmann-like Domain"/>
    <property type="match status" value="2"/>
</dbReference>
<dbReference type="PANTHER" id="PTHR43333">
    <property type="entry name" value="2-HACID_DH_C DOMAIN-CONTAINING PROTEIN"/>
    <property type="match status" value="1"/>
</dbReference>
<keyword evidence="2" id="KW-0520">NAD</keyword>
<organism evidence="4 5">
    <name type="scientific">Usitatibacter palustris</name>
    <dbReference type="NCBI Taxonomy" id="2732487"/>
    <lineage>
        <taxon>Bacteria</taxon>
        <taxon>Pseudomonadati</taxon>
        <taxon>Pseudomonadota</taxon>
        <taxon>Betaproteobacteria</taxon>
        <taxon>Nitrosomonadales</taxon>
        <taxon>Usitatibacteraceae</taxon>
        <taxon>Usitatibacter</taxon>
    </lineage>
</organism>
<dbReference type="Pfam" id="PF02826">
    <property type="entry name" value="2-Hacid_dh_C"/>
    <property type="match status" value="1"/>
</dbReference>
<dbReference type="EC" id="1.1.1.81" evidence="4"/>
<dbReference type="InterPro" id="IPR036291">
    <property type="entry name" value="NAD(P)-bd_dom_sf"/>
</dbReference>
<dbReference type="CDD" id="cd05300">
    <property type="entry name" value="2-Hacid_dh_1"/>
    <property type="match status" value="1"/>
</dbReference>
<keyword evidence="1 4" id="KW-0560">Oxidoreductase</keyword>
<proteinExistence type="predicted"/>
<keyword evidence="5" id="KW-1185">Reference proteome</keyword>
<feature type="domain" description="D-isomer specific 2-hydroxyacid dehydrogenase NAD-binding" evidence="3">
    <location>
        <begin position="124"/>
        <end position="298"/>
    </location>
</feature>
<dbReference type="GO" id="GO:0016618">
    <property type="term" value="F:hydroxypyruvate reductase [NAD(P)H] activity"/>
    <property type="evidence" value="ECO:0007669"/>
    <property type="project" value="UniProtKB-EC"/>
</dbReference>
<evidence type="ECO:0000313" key="4">
    <source>
        <dbReference type="EMBL" id="QJR13721.1"/>
    </source>
</evidence>
<dbReference type="InParanoid" id="A0A6M4H2F0"/>
<dbReference type="EMBL" id="CP053073">
    <property type="protein sequence ID" value="QJR13721.1"/>
    <property type="molecule type" value="Genomic_DNA"/>
</dbReference>
<reference evidence="4 5" key="1">
    <citation type="submission" date="2020-04" db="EMBL/GenBank/DDBJ databases">
        <title>Usitatibacter rugosus gen. nov., sp. nov. and Usitatibacter palustris sp. nov., novel members of Usitatibacteraceae fam. nov. within the order Nitrosomonadales isolated from soil.</title>
        <authorList>
            <person name="Huber K.J."/>
            <person name="Neumann-Schaal M."/>
            <person name="Geppert A."/>
            <person name="Luckner M."/>
            <person name="Wanner G."/>
            <person name="Overmann J."/>
        </authorList>
    </citation>
    <scope>NUCLEOTIDE SEQUENCE [LARGE SCALE GENOMIC DNA]</scope>
    <source>
        <strain evidence="4 5">Swamp67</strain>
    </source>
</reference>
<name>A0A6M4H2F0_9PROT</name>
<dbReference type="KEGG" id="upl:DSM104440_00511"/>
<evidence type="ECO:0000259" key="3">
    <source>
        <dbReference type="Pfam" id="PF02826"/>
    </source>
</evidence>
<dbReference type="InterPro" id="IPR006140">
    <property type="entry name" value="D-isomer_DH_NAD-bd"/>
</dbReference>
<dbReference type="AlphaFoldDB" id="A0A6M4H2F0"/>
<evidence type="ECO:0000256" key="2">
    <source>
        <dbReference type="ARBA" id="ARBA00023027"/>
    </source>
</evidence>
<dbReference type="SUPFAM" id="SSF51735">
    <property type="entry name" value="NAD(P)-binding Rossmann-fold domains"/>
    <property type="match status" value="1"/>
</dbReference>